<dbReference type="InterPro" id="IPR007197">
    <property type="entry name" value="rSAM"/>
</dbReference>
<dbReference type="PROSITE" id="PS51918">
    <property type="entry name" value="RADICAL_SAM"/>
    <property type="match status" value="1"/>
</dbReference>
<feature type="binding site" evidence="11">
    <location>
        <position position="110"/>
    </location>
    <ligand>
        <name>[4Fe-4S] cluster</name>
        <dbReference type="ChEBI" id="CHEBI:49883"/>
        <note>4Fe-4S-S-AdoMet</note>
    </ligand>
</feature>
<dbReference type="AlphaFoldDB" id="A0A0M3QF81"/>
<keyword evidence="10" id="KW-0413">Isomerase</keyword>
<feature type="domain" description="Radical SAM core" evidence="13">
    <location>
        <begin position="89"/>
        <end position="303"/>
    </location>
</feature>
<evidence type="ECO:0000256" key="10">
    <source>
        <dbReference type="ARBA" id="ARBA00023235"/>
    </source>
</evidence>
<evidence type="ECO:0000256" key="1">
    <source>
        <dbReference type="ARBA" id="ARBA00001933"/>
    </source>
</evidence>
<dbReference type="PIRSF" id="PIRSF004911">
    <property type="entry name" value="DUF160"/>
    <property type="match status" value="1"/>
</dbReference>
<comment type="cofactor">
    <cofactor evidence="2">
        <name>[4Fe-4S] cluster</name>
        <dbReference type="ChEBI" id="CHEBI:49883"/>
    </cofactor>
</comment>
<keyword evidence="15" id="KW-1185">Reference proteome</keyword>
<evidence type="ECO:0000256" key="5">
    <source>
        <dbReference type="ARBA" id="ARBA00022691"/>
    </source>
</evidence>
<dbReference type="GO" id="GO:0051539">
    <property type="term" value="F:4 iron, 4 sulfur cluster binding"/>
    <property type="evidence" value="ECO:0007669"/>
    <property type="project" value="UniProtKB-KW"/>
</dbReference>
<feature type="binding site" evidence="11">
    <location>
        <position position="103"/>
    </location>
    <ligand>
        <name>[4Fe-4S] cluster</name>
        <dbReference type="ChEBI" id="CHEBI:49883"/>
        <note>4Fe-4S-S-AdoMet</note>
    </ligand>
</feature>
<dbReference type="STRING" id="1603606.DSOUD_0973"/>
<dbReference type="PANTHER" id="PTHR30538">
    <property type="entry name" value="LYSINE 2,3-AMINOMUTASE-RELATED"/>
    <property type="match status" value="1"/>
</dbReference>
<evidence type="ECO:0000259" key="13">
    <source>
        <dbReference type="PROSITE" id="PS51918"/>
    </source>
</evidence>
<name>A0A0M3QF81_9BACT</name>
<evidence type="ECO:0000313" key="15">
    <source>
        <dbReference type="Proteomes" id="UP000057158"/>
    </source>
</evidence>
<keyword evidence="5" id="KW-0949">S-adenosyl-L-methionine</keyword>
<dbReference type="EMBL" id="CP010802">
    <property type="protein sequence ID" value="ALC15759.1"/>
    <property type="molecule type" value="Genomic_DNA"/>
</dbReference>
<feature type="modified residue" description="N6-(pyridoxal phosphate)lysine" evidence="12">
    <location>
        <position position="315"/>
    </location>
</feature>
<dbReference type="CDD" id="cd01335">
    <property type="entry name" value="Radical_SAM"/>
    <property type="match status" value="1"/>
</dbReference>
<sequence>MEIWQKSLKQSLTGAAELAERFGIDPAPLQGVIERYPMRITPHYLGLIEKVGDPIWRQCVPDPAELDENEMADDPLNEENLAPSPAIVHRYPDRVLLLASGSCAVYCRFCTRKRKVGCAAMNLSFGEVMAGIDYIAATPQIKDVILSGGDPLLLPDILLKEILERLRRIPHVEILRIGSRVPVTLPERITEGLCALLRRFSPFYLNTHFNHPRELTPEAAEACGRLADAGVVLGNQTVLLRGVNDDPATMEALLRGLLRLRVRPYYLHHMDLARGTGHFRTRIETGIALLEALRGSLSGMAIPHYVIDTPGGRGKIPIVPAYLEELGDSALLRTPGGERIAFPNAL</sequence>
<keyword evidence="9 11" id="KW-0411">Iron-sulfur</keyword>
<evidence type="ECO:0000256" key="12">
    <source>
        <dbReference type="PIRSR" id="PIRSR603739-50"/>
    </source>
</evidence>
<dbReference type="Pfam" id="PF04055">
    <property type="entry name" value="Radical_SAM"/>
    <property type="match status" value="1"/>
</dbReference>
<comment type="similarity">
    <text evidence="3">Belongs to the radical SAM superfamily. KamA family.</text>
</comment>
<comment type="cofactor">
    <cofactor evidence="1 12">
        <name>pyridoxal 5'-phosphate</name>
        <dbReference type="ChEBI" id="CHEBI:597326"/>
    </cofactor>
</comment>
<dbReference type="Pfam" id="PF12544">
    <property type="entry name" value="LAM_C"/>
    <property type="match status" value="1"/>
</dbReference>
<evidence type="ECO:0000256" key="8">
    <source>
        <dbReference type="ARBA" id="ARBA00023004"/>
    </source>
</evidence>
<proteinExistence type="inferred from homology"/>
<keyword evidence="6 11" id="KW-0479">Metal-binding</keyword>
<dbReference type="SFLD" id="SFLDG01070">
    <property type="entry name" value="PLP-dependent"/>
    <property type="match status" value="1"/>
</dbReference>
<evidence type="ECO:0000256" key="9">
    <source>
        <dbReference type="ARBA" id="ARBA00023014"/>
    </source>
</evidence>
<dbReference type="Proteomes" id="UP000057158">
    <property type="component" value="Chromosome"/>
</dbReference>
<dbReference type="InterPro" id="IPR003739">
    <property type="entry name" value="Lys_aminomutase/Glu_NH3_mut"/>
</dbReference>
<evidence type="ECO:0000313" key="14">
    <source>
        <dbReference type="EMBL" id="ALC15759.1"/>
    </source>
</evidence>
<dbReference type="OrthoDB" id="9768064at2"/>
<dbReference type="Gene3D" id="3.20.20.70">
    <property type="entry name" value="Aldolase class I"/>
    <property type="match status" value="1"/>
</dbReference>
<evidence type="ECO:0000256" key="7">
    <source>
        <dbReference type="ARBA" id="ARBA00022898"/>
    </source>
</evidence>
<dbReference type="RefSeq" id="WP_053549936.1">
    <property type="nucleotide sequence ID" value="NZ_CP010802.1"/>
</dbReference>
<dbReference type="GO" id="GO:0016853">
    <property type="term" value="F:isomerase activity"/>
    <property type="evidence" value="ECO:0007669"/>
    <property type="project" value="UniProtKB-KW"/>
</dbReference>
<dbReference type="NCBIfam" id="TIGR00238">
    <property type="entry name" value="KamA family radical SAM protein"/>
    <property type="match status" value="1"/>
</dbReference>
<feature type="binding site" evidence="11">
    <location>
        <position position="107"/>
    </location>
    <ligand>
        <name>[4Fe-4S] cluster</name>
        <dbReference type="ChEBI" id="CHEBI:49883"/>
        <note>4Fe-4S-S-AdoMet</note>
    </ligand>
</feature>
<evidence type="ECO:0000256" key="11">
    <source>
        <dbReference type="PIRSR" id="PIRSR004911-1"/>
    </source>
</evidence>
<dbReference type="KEGG" id="des:DSOUD_0973"/>
<dbReference type="PATRIC" id="fig|1603606.3.peg.1067"/>
<dbReference type="SUPFAM" id="SSF102114">
    <property type="entry name" value="Radical SAM enzymes"/>
    <property type="match status" value="1"/>
</dbReference>
<dbReference type="InterPro" id="IPR013785">
    <property type="entry name" value="Aldolase_TIM"/>
</dbReference>
<dbReference type="PANTHER" id="PTHR30538:SF1">
    <property type="entry name" value="L-LYSINE 2,3-AMINOMUTASE"/>
    <property type="match status" value="1"/>
</dbReference>
<keyword evidence="8" id="KW-0408">Iron</keyword>
<evidence type="ECO:0000256" key="4">
    <source>
        <dbReference type="ARBA" id="ARBA00022485"/>
    </source>
</evidence>
<dbReference type="InterPro" id="IPR058240">
    <property type="entry name" value="rSAM_sf"/>
</dbReference>
<gene>
    <name evidence="14" type="ORF">DSOUD_0973</name>
</gene>
<organism evidence="14 15">
    <name type="scientific">Desulfuromonas soudanensis</name>
    <dbReference type="NCBI Taxonomy" id="1603606"/>
    <lineage>
        <taxon>Bacteria</taxon>
        <taxon>Pseudomonadati</taxon>
        <taxon>Thermodesulfobacteriota</taxon>
        <taxon>Desulfuromonadia</taxon>
        <taxon>Desulfuromonadales</taxon>
        <taxon>Desulfuromonadaceae</taxon>
        <taxon>Desulfuromonas</taxon>
    </lineage>
</organism>
<protein>
    <submittedName>
        <fullName evidence="14">L-lysine 2,3-aminomutase</fullName>
    </submittedName>
</protein>
<evidence type="ECO:0000256" key="3">
    <source>
        <dbReference type="ARBA" id="ARBA00008703"/>
    </source>
</evidence>
<accession>A0A0M3QF81</accession>
<keyword evidence="7 12" id="KW-0663">Pyridoxal phosphate</keyword>
<keyword evidence="4 11" id="KW-0004">4Fe-4S</keyword>
<dbReference type="SFLD" id="SFLDS00029">
    <property type="entry name" value="Radical_SAM"/>
    <property type="match status" value="1"/>
</dbReference>
<reference evidence="14 15" key="1">
    <citation type="submission" date="2015-07" db="EMBL/GenBank/DDBJ databases">
        <title>Isolation and Genomic Characterization of a Novel Halophilic Metal-Reducing Deltaproteobacterium from the Deep Subsurface.</title>
        <authorList>
            <person name="Badalamenti J.P."/>
            <person name="Summers Z.M."/>
            <person name="Gralnick J.A."/>
            <person name="Bond D.R."/>
        </authorList>
    </citation>
    <scope>NUCLEOTIDE SEQUENCE [LARGE SCALE GENOMIC DNA]</scope>
    <source>
        <strain evidence="14 15">WTL</strain>
    </source>
</reference>
<dbReference type="GO" id="GO:0046872">
    <property type="term" value="F:metal ion binding"/>
    <property type="evidence" value="ECO:0007669"/>
    <property type="project" value="UniProtKB-KW"/>
</dbReference>
<evidence type="ECO:0000256" key="6">
    <source>
        <dbReference type="ARBA" id="ARBA00022723"/>
    </source>
</evidence>
<evidence type="ECO:0000256" key="2">
    <source>
        <dbReference type="ARBA" id="ARBA00001966"/>
    </source>
</evidence>
<dbReference type="InterPro" id="IPR025895">
    <property type="entry name" value="LAM_C_dom"/>
</dbReference>